<keyword evidence="4 7" id="KW-0812">Transmembrane</keyword>
<feature type="transmembrane region" description="Helical" evidence="7">
    <location>
        <begin position="107"/>
        <end position="131"/>
    </location>
</feature>
<keyword evidence="2 7" id="KW-0813">Transport</keyword>
<dbReference type="EMBL" id="FOUF01000027">
    <property type="protein sequence ID" value="SFM69153.1"/>
    <property type="molecule type" value="Genomic_DNA"/>
</dbReference>
<evidence type="ECO:0000256" key="5">
    <source>
        <dbReference type="ARBA" id="ARBA00022989"/>
    </source>
</evidence>
<evidence type="ECO:0000313" key="10">
    <source>
        <dbReference type="Proteomes" id="UP000199561"/>
    </source>
</evidence>
<feature type="domain" description="ABC transmembrane type-1" evidence="8">
    <location>
        <begin position="346"/>
        <end position="552"/>
    </location>
</feature>
<keyword evidence="5 7" id="KW-1133">Transmembrane helix</keyword>
<evidence type="ECO:0000256" key="2">
    <source>
        <dbReference type="ARBA" id="ARBA00022448"/>
    </source>
</evidence>
<dbReference type="CDD" id="cd06261">
    <property type="entry name" value="TM_PBP2"/>
    <property type="match status" value="2"/>
</dbReference>
<feature type="transmembrane region" description="Helical" evidence="7">
    <location>
        <begin position="155"/>
        <end position="177"/>
    </location>
</feature>
<evidence type="ECO:0000259" key="8">
    <source>
        <dbReference type="PROSITE" id="PS50928"/>
    </source>
</evidence>
<dbReference type="PANTHER" id="PTHR30183:SF2">
    <property type="entry name" value="IRON UTILIZATION PROTEIN"/>
    <property type="match status" value="1"/>
</dbReference>
<reference evidence="9 10" key="1">
    <citation type="submission" date="2016-10" db="EMBL/GenBank/DDBJ databases">
        <authorList>
            <person name="de Groot N.N."/>
        </authorList>
    </citation>
    <scope>NUCLEOTIDE SEQUENCE [LARGE SCALE GENOMIC DNA]</scope>
    <source>
        <strain evidence="9 10">Nm146</strain>
    </source>
</reference>
<dbReference type="STRING" id="52442.SAMN05421880_12718"/>
<evidence type="ECO:0000256" key="4">
    <source>
        <dbReference type="ARBA" id="ARBA00022692"/>
    </source>
</evidence>
<dbReference type="FunFam" id="1.10.3720.10:FF:000088">
    <property type="entry name" value="Iron(III) ABC transporter, permease protein"/>
    <property type="match status" value="1"/>
</dbReference>
<dbReference type="GO" id="GO:0055085">
    <property type="term" value="P:transmembrane transport"/>
    <property type="evidence" value="ECO:0007669"/>
    <property type="project" value="InterPro"/>
</dbReference>
<comment type="subcellular location">
    <subcellularLocation>
        <location evidence="1 7">Cell membrane</location>
        <topology evidence="1 7">Multi-pass membrane protein</topology>
    </subcellularLocation>
</comment>
<evidence type="ECO:0000256" key="7">
    <source>
        <dbReference type="RuleBase" id="RU363032"/>
    </source>
</evidence>
<dbReference type="Pfam" id="PF00528">
    <property type="entry name" value="BPD_transp_1"/>
    <property type="match status" value="1"/>
</dbReference>
<evidence type="ECO:0000256" key="6">
    <source>
        <dbReference type="ARBA" id="ARBA00023136"/>
    </source>
</evidence>
<dbReference type="SUPFAM" id="SSF161098">
    <property type="entry name" value="MetI-like"/>
    <property type="match status" value="2"/>
</dbReference>
<dbReference type="Gene3D" id="1.10.3720.10">
    <property type="entry name" value="MetI-like"/>
    <property type="match status" value="2"/>
</dbReference>
<feature type="transmembrane region" description="Helical" evidence="7">
    <location>
        <begin position="248"/>
        <end position="275"/>
    </location>
</feature>
<feature type="transmembrane region" description="Helical" evidence="7">
    <location>
        <begin position="419"/>
        <end position="439"/>
    </location>
</feature>
<keyword evidence="10" id="KW-1185">Reference proteome</keyword>
<feature type="transmembrane region" description="Helical" evidence="7">
    <location>
        <begin position="345"/>
        <end position="369"/>
    </location>
</feature>
<accession>A0A1I4SXV9</accession>
<dbReference type="InterPro" id="IPR000515">
    <property type="entry name" value="MetI-like"/>
</dbReference>
<keyword evidence="3" id="KW-1003">Cell membrane</keyword>
<dbReference type="InterPro" id="IPR035906">
    <property type="entry name" value="MetI-like_sf"/>
</dbReference>
<dbReference type="PANTHER" id="PTHR30183">
    <property type="entry name" value="MOLYBDENUM TRANSPORT SYSTEM PERMEASE PROTEIN MODB"/>
    <property type="match status" value="1"/>
</dbReference>
<evidence type="ECO:0000313" key="9">
    <source>
        <dbReference type="EMBL" id="SFM69153.1"/>
    </source>
</evidence>
<feature type="transmembrane region" description="Helical" evidence="7">
    <location>
        <begin position="214"/>
        <end position="236"/>
    </location>
</feature>
<dbReference type="PROSITE" id="PS50928">
    <property type="entry name" value="ABC_TM1"/>
    <property type="match status" value="2"/>
</dbReference>
<feature type="domain" description="ABC transmembrane type-1" evidence="8">
    <location>
        <begin position="72"/>
        <end position="274"/>
    </location>
</feature>
<feature type="transmembrane region" description="Helical" evidence="7">
    <location>
        <begin position="32"/>
        <end position="56"/>
    </location>
</feature>
<feature type="transmembrane region" description="Helical" evidence="7">
    <location>
        <begin position="381"/>
        <end position="407"/>
    </location>
</feature>
<proteinExistence type="inferred from homology"/>
<comment type="similarity">
    <text evidence="7">Belongs to the binding-protein-dependent transport system permease family.</text>
</comment>
<feature type="transmembrane region" description="Helical" evidence="7">
    <location>
        <begin position="76"/>
        <end position="100"/>
    </location>
</feature>
<feature type="transmembrane region" description="Helical" evidence="7">
    <location>
        <begin position="484"/>
        <end position="501"/>
    </location>
</feature>
<dbReference type="GO" id="GO:0005886">
    <property type="term" value="C:plasma membrane"/>
    <property type="evidence" value="ECO:0007669"/>
    <property type="project" value="UniProtKB-SubCell"/>
</dbReference>
<keyword evidence="6 7" id="KW-0472">Membrane</keyword>
<feature type="transmembrane region" description="Helical" evidence="7">
    <location>
        <begin position="306"/>
        <end position="325"/>
    </location>
</feature>
<name>A0A1I4SXV9_9PROT</name>
<feature type="transmembrane region" description="Helical" evidence="7">
    <location>
        <begin position="534"/>
        <end position="553"/>
    </location>
</feature>
<gene>
    <name evidence="9" type="ORF">SAMN05421880_12718</name>
</gene>
<evidence type="ECO:0000256" key="3">
    <source>
        <dbReference type="ARBA" id="ARBA00022475"/>
    </source>
</evidence>
<dbReference type="Proteomes" id="UP000199561">
    <property type="component" value="Unassembled WGS sequence"/>
</dbReference>
<dbReference type="AlphaFoldDB" id="A0A1I4SXV9"/>
<sequence length="558" mass="62292">MKNENYFTKGDKTVDPPQTFFHLKGAANIWRIIPFLIAALILIPIAVVFSSVFMPANDVWQHLVETTLLTLLINTFWLALGVLTGSALLGVSLAWFTAVYEFPGSRFFSWALLLPLAIPAYVTAFVVLGLFDYTGPIQTNLRTWLGTELPWFPDLYGRSGVILVMTLAFYPYVYLMARNAFLTQGKRLLEVAQSLGLNQRQGFFKVSLPMARPWIAGGLMLTLMETLADFGTVAIFNYDTFTTAIYKAWFGLFSLPAASQLASLLILIVFVVIIAEQQFRIRMRYAETKRSARVDRIALSGWRSSAVACFAASVLFLAFILPIIQLSIWAIQSLMESFDQRYFEFLFHSVLLSAAATLITCFAALLLVYAARLYSDTTTRIAVRIATIGYALPGAVLAVGIFIPVVWVDDLLNAWWLKLFQVEIGFLIQGTLGVMLIAYMTRFLAVGHYPIDSAMQRVTRNIDEAAMGFGLTGWSILRKIHLPILKTGIFTAAALVFVDVMKEMPITLMTRPFGWDTLAVRIFALTSEGEWEHAALPAVTLVMAGLVPIILLMRQTDK</sequence>
<evidence type="ECO:0000256" key="1">
    <source>
        <dbReference type="ARBA" id="ARBA00004651"/>
    </source>
</evidence>
<protein>
    <submittedName>
        <fullName evidence="9">Iron(III) transport system permease protein</fullName>
    </submittedName>
</protein>
<organism evidence="9 10">
    <name type="scientific">Nitrosomonas nitrosa</name>
    <dbReference type="NCBI Taxonomy" id="52442"/>
    <lineage>
        <taxon>Bacteria</taxon>
        <taxon>Pseudomonadati</taxon>
        <taxon>Pseudomonadota</taxon>
        <taxon>Betaproteobacteria</taxon>
        <taxon>Nitrosomonadales</taxon>
        <taxon>Nitrosomonadaceae</taxon>
        <taxon>Nitrosomonas</taxon>
    </lineage>
</organism>